<dbReference type="AlphaFoldDB" id="A0ABD6B819"/>
<dbReference type="InterPro" id="IPR058456">
    <property type="entry name" value="DUF8143"/>
</dbReference>
<dbReference type="Proteomes" id="UP001597111">
    <property type="component" value="Unassembled WGS sequence"/>
</dbReference>
<organism evidence="2 3">
    <name type="scientific">Halolamina salina</name>
    <dbReference type="NCBI Taxonomy" id="1220023"/>
    <lineage>
        <taxon>Archaea</taxon>
        <taxon>Methanobacteriati</taxon>
        <taxon>Methanobacteriota</taxon>
        <taxon>Stenosarchaea group</taxon>
        <taxon>Halobacteria</taxon>
        <taxon>Halobacteriales</taxon>
        <taxon>Haloferacaceae</taxon>
    </lineage>
</organism>
<feature type="compositionally biased region" description="Acidic residues" evidence="1">
    <location>
        <begin position="50"/>
        <end position="65"/>
    </location>
</feature>
<reference evidence="2 3" key="1">
    <citation type="journal article" date="2019" name="Int. J. Syst. Evol. Microbiol.">
        <title>The Global Catalogue of Microorganisms (GCM) 10K type strain sequencing project: providing services to taxonomists for standard genome sequencing and annotation.</title>
        <authorList>
            <consortium name="The Broad Institute Genomics Platform"/>
            <consortium name="The Broad Institute Genome Sequencing Center for Infectious Disease"/>
            <person name="Wu L."/>
            <person name="Ma J."/>
        </authorList>
    </citation>
    <scope>NUCLEOTIDE SEQUENCE [LARGE SCALE GENOMIC DNA]</scope>
    <source>
        <strain evidence="2 3">CGMCC 1.12285</strain>
    </source>
</reference>
<feature type="region of interest" description="Disordered" evidence="1">
    <location>
        <begin position="28"/>
        <end position="75"/>
    </location>
</feature>
<accession>A0ABD6B819</accession>
<protein>
    <recommendedName>
        <fullName evidence="4">Cytochrome oxidase maturation protein, cbb3-type</fullName>
    </recommendedName>
</protein>
<evidence type="ECO:0000313" key="3">
    <source>
        <dbReference type="Proteomes" id="UP001597111"/>
    </source>
</evidence>
<evidence type="ECO:0008006" key="4">
    <source>
        <dbReference type="Google" id="ProtNLM"/>
    </source>
</evidence>
<keyword evidence="3" id="KW-1185">Reference proteome</keyword>
<evidence type="ECO:0000256" key="1">
    <source>
        <dbReference type="SAM" id="MobiDB-lite"/>
    </source>
</evidence>
<name>A0ABD6B819_9EURY</name>
<dbReference type="EMBL" id="JBHUDH010000107">
    <property type="protein sequence ID" value="MFD1526552.1"/>
    <property type="molecule type" value="Genomic_DNA"/>
</dbReference>
<gene>
    <name evidence="2" type="ORF">ACFR9S_09625</name>
</gene>
<comment type="caution">
    <text evidence="2">The sequence shown here is derived from an EMBL/GenBank/DDBJ whole genome shotgun (WGS) entry which is preliminary data.</text>
</comment>
<dbReference type="Pfam" id="PF26467">
    <property type="entry name" value="DUF8143"/>
    <property type="match status" value="1"/>
</dbReference>
<evidence type="ECO:0000313" key="2">
    <source>
        <dbReference type="EMBL" id="MFD1526552.1"/>
    </source>
</evidence>
<dbReference type="RefSeq" id="WP_379732620.1">
    <property type="nucleotide sequence ID" value="NZ_JBHSWZ010000375.1"/>
</dbReference>
<proteinExistence type="predicted"/>
<feature type="compositionally biased region" description="Basic and acidic residues" evidence="1">
    <location>
        <begin position="28"/>
        <end position="49"/>
    </location>
</feature>
<sequence length="75" mass="8373">MAAVGLLFALLFAATIAGTIGLWYAIDRETDDPPRMDRTHAERAARQDTDENEDQSSDGDDDWGTETEWGVDDRQ</sequence>